<feature type="domain" description="C2H2-type" evidence="11">
    <location>
        <begin position="184"/>
        <end position="208"/>
    </location>
</feature>
<dbReference type="Proteomes" id="UP001059596">
    <property type="component" value="Chromosome 3R"/>
</dbReference>
<dbReference type="Pfam" id="PF00096">
    <property type="entry name" value="zf-C2H2"/>
    <property type="match status" value="5"/>
</dbReference>
<dbReference type="GO" id="GO:0008270">
    <property type="term" value="F:zinc ion binding"/>
    <property type="evidence" value="ECO:0007669"/>
    <property type="project" value="UniProtKB-UniRule"/>
</dbReference>
<dbReference type="SUPFAM" id="SSF57667">
    <property type="entry name" value="beta-beta-alpha zinc fingers"/>
    <property type="match status" value="4"/>
</dbReference>
<feature type="domain" description="C2H2-type" evidence="11">
    <location>
        <begin position="451"/>
        <end position="479"/>
    </location>
</feature>
<accession>A0A9P9YX50</accession>
<dbReference type="InterPro" id="IPR013087">
    <property type="entry name" value="Znf_C2H2_type"/>
</dbReference>
<feature type="binding site" evidence="9">
    <location>
        <position position="11"/>
    </location>
    <ligand>
        <name>Zn(2+)</name>
        <dbReference type="ChEBI" id="CHEBI:29105"/>
    </ligand>
</feature>
<evidence type="ECO:0000256" key="7">
    <source>
        <dbReference type="ARBA" id="ARBA00023242"/>
    </source>
</evidence>
<feature type="domain" description="C2H2-type" evidence="11">
    <location>
        <begin position="236"/>
        <end position="263"/>
    </location>
</feature>
<gene>
    <name evidence="13" type="ORF">M5D96_000566</name>
</gene>
<feature type="binding site" evidence="9">
    <location>
        <position position="60"/>
    </location>
    <ligand>
        <name>Zn(2+)</name>
        <dbReference type="ChEBI" id="CHEBI:29105"/>
    </ligand>
</feature>
<dbReference type="SMART" id="SM00355">
    <property type="entry name" value="ZnF_C2H2"/>
    <property type="match status" value="7"/>
</dbReference>
<name>A0A9P9YX50_9MUSC</name>
<dbReference type="GO" id="GO:0005634">
    <property type="term" value="C:nucleus"/>
    <property type="evidence" value="ECO:0007669"/>
    <property type="project" value="UniProtKB-SubCell"/>
</dbReference>
<dbReference type="PROSITE" id="PS51915">
    <property type="entry name" value="ZAD"/>
    <property type="match status" value="1"/>
</dbReference>
<keyword evidence="5 9" id="KW-0862">Zinc</keyword>
<dbReference type="AlphaFoldDB" id="A0A9P9YX50"/>
<evidence type="ECO:0000313" key="13">
    <source>
        <dbReference type="EMBL" id="KAI8044408.1"/>
    </source>
</evidence>
<comment type="caution">
    <text evidence="13">The sequence shown here is derived from an EMBL/GenBank/DDBJ whole genome shotgun (WGS) entry which is preliminary data.</text>
</comment>
<feature type="region of interest" description="Disordered" evidence="10">
    <location>
        <begin position="290"/>
        <end position="332"/>
    </location>
</feature>
<dbReference type="PROSITE" id="PS50157">
    <property type="entry name" value="ZINC_FINGER_C2H2_2"/>
    <property type="match status" value="7"/>
</dbReference>
<feature type="domain" description="ZAD" evidence="12">
    <location>
        <begin position="6"/>
        <end position="87"/>
    </location>
</feature>
<dbReference type="FunFam" id="3.30.160.60:FF:000446">
    <property type="entry name" value="Zinc finger protein"/>
    <property type="match status" value="1"/>
</dbReference>
<feature type="domain" description="C2H2-type" evidence="11">
    <location>
        <begin position="424"/>
        <end position="451"/>
    </location>
</feature>
<feature type="domain" description="C2H2-type" evidence="11">
    <location>
        <begin position="264"/>
        <end position="286"/>
    </location>
</feature>
<feature type="domain" description="C2H2-type" evidence="11">
    <location>
        <begin position="208"/>
        <end position="235"/>
    </location>
</feature>
<comment type="subcellular location">
    <subcellularLocation>
        <location evidence="1">Nucleus</location>
    </subcellularLocation>
</comment>
<evidence type="ECO:0000313" key="14">
    <source>
        <dbReference type="Proteomes" id="UP001059596"/>
    </source>
</evidence>
<dbReference type="GO" id="GO:0000978">
    <property type="term" value="F:RNA polymerase II cis-regulatory region sequence-specific DNA binding"/>
    <property type="evidence" value="ECO:0007669"/>
    <property type="project" value="TreeGrafter"/>
</dbReference>
<organism evidence="13 14">
    <name type="scientific">Drosophila gunungcola</name>
    <name type="common">fruit fly</name>
    <dbReference type="NCBI Taxonomy" id="103775"/>
    <lineage>
        <taxon>Eukaryota</taxon>
        <taxon>Metazoa</taxon>
        <taxon>Ecdysozoa</taxon>
        <taxon>Arthropoda</taxon>
        <taxon>Hexapoda</taxon>
        <taxon>Insecta</taxon>
        <taxon>Pterygota</taxon>
        <taxon>Neoptera</taxon>
        <taxon>Endopterygota</taxon>
        <taxon>Diptera</taxon>
        <taxon>Brachycera</taxon>
        <taxon>Muscomorpha</taxon>
        <taxon>Ephydroidea</taxon>
        <taxon>Drosophilidae</taxon>
        <taxon>Drosophila</taxon>
        <taxon>Sophophora</taxon>
    </lineage>
</organism>
<feature type="binding site" evidence="9">
    <location>
        <position position="63"/>
    </location>
    <ligand>
        <name>Zn(2+)</name>
        <dbReference type="ChEBI" id="CHEBI:29105"/>
    </ligand>
</feature>
<evidence type="ECO:0000256" key="3">
    <source>
        <dbReference type="ARBA" id="ARBA00022737"/>
    </source>
</evidence>
<dbReference type="PROSITE" id="PS00028">
    <property type="entry name" value="ZINC_FINGER_C2H2_1"/>
    <property type="match status" value="6"/>
</dbReference>
<dbReference type="PANTHER" id="PTHR24404">
    <property type="entry name" value="ZINC FINGER PROTEIN"/>
    <property type="match status" value="1"/>
</dbReference>
<dbReference type="Gene3D" id="3.30.160.60">
    <property type="entry name" value="Classic Zinc Finger"/>
    <property type="match status" value="4"/>
</dbReference>
<sequence>MKIVRNVCRFCMDETATLVNIFTDVRDPTLDRPEMNLSDILVQCTNRPVERGDLLPQYICLSCVLAAQNAFRFKWKSERSYQHYCQVLKQPYLPENKMESGPHQEQKVEAQLRTNSYKYQNLHQKPIQGDRRSHQQQKLESQIDQNHADVPAEFNSIPDLRKRPTAGRAKMMQRRVRSDANGNYKCPHCPKMFSSQTQLRAHISNMCHRCPYCPRSCTNKYNLRRHLLTHISKPTHKCPHCAKAFVRKDYLKRHLRSHDNDGPLSCSECSAVFSEGLQLKIHRREHLPKLGSIESDSTKDLDSELSDQEQEQDMKPQCAENSISGRRSKGQSLPKPWVTGDTFFDKENLSSHNVLGPKLLRNWDPLKPDVSFQRSTSEEADPKNNDMSFLTNSKPKCHVCFKDFFSNSNLRRHMLIHNRGPDPVKCSYCSKEFRTESHLKRHERGHSGDLFRCEFCCLVFVDVEYLRKHKKRIHSNTLASIQGKIMSKRMAIPATIYERA</sequence>
<reference evidence="13" key="1">
    <citation type="journal article" date="2023" name="Genome Biol. Evol.">
        <title>Long-read-based Genome Assembly of Drosophila gunungcola Reveals Fewer Chemosensory Genes in Flower-breeding Species.</title>
        <authorList>
            <person name="Negi A."/>
            <person name="Liao B.Y."/>
            <person name="Yeh S.D."/>
        </authorList>
    </citation>
    <scope>NUCLEOTIDE SEQUENCE</scope>
    <source>
        <strain evidence="13">Sukarami</strain>
    </source>
</reference>
<feature type="binding site" evidence="9">
    <location>
        <position position="8"/>
    </location>
    <ligand>
        <name>Zn(2+)</name>
        <dbReference type="ChEBI" id="CHEBI:29105"/>
    </ligand>
</feature>
<evidence type="ECO:0000259" key="11">
    <source>
        <dbReference type="PROSITE" id="PS50157"/>
    </source>
</evidence>
<evidence type="ECO:0000256" key="4">
    <source>
        <dbReference type="ARBA" id="ARBA00022771"/>
    </source>
</evidence>
<evidence type="ECO:0000256" key="8">
    <source>
        <dbReference type="PROSITE-ProRule" id="PRU00042"/>
    </source>
</evidence>
<dbReference type="GO" id="GO:0006357">
    <property type="term" value="P:regulation of transcription by RNA polymerase II"/>
    <property type="evidence" value="ECO:0007669"/>
    <property type="project" value="TreeGrafter"/>
</dbReference>
<keyword evidence="6" id="KW-0238">DNA-binding</keyword>
<dbReference type="InterPro" id="IPR036236">
    <property type="entry name" value="Znf_C2H2_sf"/>
</dbReference>
<dbReference type="EMBL" id="JAMKOV010000001">
    <property type="protein sequence ID" value="KAI8044408.1"/>
    <property type="molecule type" value="Genomic_DNA"/>
</dbReference>
<evidence type="ECO:0000256" key="1">
    <source>
        <dbReference type="ARBA" id="ARBA00004123"/>
    </source>
</evidence>
<dbReference type="InterPro" id="IPR050589">
    <property type="entry name" value="Ikaros_C2H2-ZF"/>
</dbReference>
<dbReference type="SUPFAM" id="SSF57716">
    <property type="entry name" value="Glucocorticoid receptor-like (DNA-binding domain)"/>
    <property type="match status" value="1"/>
</dbReference>
<feature type="domain" description="C2H2-type" evidence="11">
    <location>
        <begin position="395"/>
        <end position="422"/>
    </location>
</feature>
<dbReference type="GO" id="GO:0003700">
    <property type="term" value="F:DNA-binding transcription factor activity"/>
    <property type="evidence" value="ECO:0007669"/>
    <property type="project" value="TreeGrafter"/>
</dbReference>
<dbReference type="PANTHER" id="PTHR24404:SF114">
    <property type="entry name" value="KLUMPFUSS, ISOFORM B-RELATED"/>
    <property type="match status" value="1"/>
</dbReference>
<keyword evidence="2 9" id="KW-0479">Metal-binding</keyword>
<evidence type="ECO:0000256" key="5">
    <source>
        <dbReference type="ARBA" id="ARBA00022833"/>
    </source>
</evidence>
<evidence type="ECO:0000256" key="6">
    <source>
        <dbReference type="ARBA" id="ARBA00023125"/>
    </source>
</evidence>
<evidence type="ECO:0000256" key="2">
    <source>
        <dbReference type="ARBA" id="ARBA00022723"/>
    </source>
</evidence>
<evidence type="ECO:0000256" key="10">
    <source>
        <dbReference type="SAM" id="MobiDB-lite"/>
    </source>
</evidence>
<keyword evidence="7" id="KW-0539">Nucleus</keyword>
<dbReference type="Pfam" id="PF07776">
    <property type="entry name" value="zf-AD"/>
    <property type="match status" value="1"/>
</dbReference>
<protein>
    <submittedName>
        <fullName evidence="13">Uncharacterized protein</fullName>
    </submittedName>
</protein>
<evidence type="ECO:0000259" key="12">
    <source>
        <dbReference type="PROSITE" id="PS51915"/>
    </source>
</evidence>
<dbReference type="InterPro" id="IPR012934">
    <property type="entry name" value="Znf_AD"/>
</dbReference>
<dbReference type="SMART" id="SM00868">
    <property type="entry name" value="zf-AD"/>
    <property type="match status" value="1"/>
</dbReference>
<proteinExistence type="predicted"/>
<keyword evidence="3" id="KW-0677">Repeat</keyword>
<evidence type="ECO:0000256" key="9">
    <source>
        <dbReference type="PROSITE-ProRule" id="PRU01263"/>
    </source>
</evidence>
<keyword evidence="14" id="KW-1185">Reference proteome</keyword>
<dbReference type="OrthoDB" id="654211at2759"/>
<keyword evidence="4 8" id="KW-0863">Zinc-finger</keyword>